<evidence type="ECO:0000313" key="3">
    <source>
        <dbReference type="Proteomes" id="UP000344450"/>
    </source>
</evidence>
<dbReference type="Proteomes" id="UP000344450">
    <property type="component" value="Chromosome"/>
</dbReference>
<evidence type="ECO:0000256" key="1">
    <source>
        <dbReference type="SAM" id="Phobius"/>
    </source>
</evidence>
<evidence type="ECO:0008006" key="4">
    <source>
        <dbReference type="Google" id="ProtNLM"/>
    </source>
</evidence>
<keyword evidence="1" id="KW-0472">Membrane</keyword>
<gene>
    <name evidence="2" type="ORF">GHC21_17185</name>
</gene>
<protein>
    <recommendedName>
        <fullName evidence="4">FidL-like membrane protein</fullName>
    </recommendedName>
</protein>
<sequence length="161" mass="17968">MKKIIAIVIIVNAAFLLWLYVIYPHSHRGNLDIFCESTLNMSNDRSGSVFTFGGTVITRFKSDSTGYIGLLGAAEYQGKTYNVSREVGFTYEPKDDDGIYAIKLGTISPMQADNIPNELVEYNITGRAGIINSYVLRHANENTWSIGNIYTPIVMCVDKLR</sequence>
<dbReference type="EMBL" id="CP045845">
    <property type="protein sequence ID" value="QGH31302.1"/>
    <property type="molecule type" value="Genomic_DNA"/>
</dbReference>
<proteinExistence type="predicted"/>
<dbReference type="GeneID" id="91974159"/>
<keyword evidence="3" id="KW-1185">Reference proteome</keyword>
<keyword evidence="1" id="KW-1133">Transmembrane helix</keyword>
<feature type="transmembrane region" description="Helical" evidence="1">
    <location>
        <begin position="5"/>
        <end position="23"/>
    </location>
</feature>
<evidence type="ECO:0000313" key="2">
    <source>
        <dbReference type="EMBL" id="QGH31302.1"/>
    </source>
</evidence>
<dbReference type="RefSeq" id="WP_153743588.1">
    <property type="nucleotide sequence ID" value="NZ_CP045843.1"/>
</dbReference>
<reference evidence="2 3" key="1">
    <citation type="submission" date="2019-10" db="EMBL/GenBank/DDBJ databases">
        <title>Complete genome sequencing of drug resistant plasmids in Kluyvera intermedia.</title>
        <authorList>
            <person name="Ke C."/>
            <person name="Jian S."/>
        </authorList>
    </citation>
    <scope>NUCLEOTIDE SEQUENCE [LARGE SCALE GENOMIC DNA]</scope>
    <source>
        <strain evidence="2 3">N2-1</strain>
    </source>
</reference>
<name>A0ABX6DR59_KLUIN</name>
<accession>A0ABX6DR59</accession>
<organism evidence="2 3">
    <name type="scientific">Kluyvera intermedia</name>
    <name type="common">Enterobacter intermedius</name>
    <dbReference type="NCBI Taxonomy" id="61648"/>
    <lineage>
        <taxon>Bacteria</taxon>
        <taxon>Pseudomonadati</taxon>
        <taxon>Pseudomonadota</taxon>
        <taxon>Gammaproteobacteria</taxon>
        <taxon>Enterobacterales</taxon>
        <taxon>Enterobacteriaceae</taxon>
        <taxon>Kluyvera</taxon>
    </lineage>
</organism>
<keyword evidence="1" id="KW-0812">Transmembrane</keyword>